<evidence type="ECO:0000256" key="8">
    <source>
        <dbReference type="ARBA" id="ARBA00022737"/>
    </source>
</evidence>
<dbReference type="InterPro" id="IPR011019">
    <property type="entry name" value="KIND_dom"/>
</dbReference>
<evidence type="ECO:0000313" key="17">
    <source>
        <dbReference type="Proteomes" id="UP000261340"/>
    </source>
</evidence>
<name>A0A3Q0RLQ1_AMPCI</name>
<organism evidence="16 17">
    <name type="scientific">Amphilophus citrinellus</name>
    <name type="common">Midas cichlid</name>
    <name type="synonym">Cichlasoma citrinellum</name>
    <dbReference type="NCBI Taxonomy" id="61819"/>
    <lineage>
        <taxon>Eukaryota</taxon>
        <taxon>Metazoa</taxon>
        <taxon>Chordata</taxon>
        <taxon>Craniata</taxon>
        <taxon>Vertebrata</taxon>
        <taxon>Euteleostomi</taxon>
        <taxon>Actinopterygii</taxon>
        <taxon>Neopterygii</taxon>
        <taxon>Teleostei</taxon>
        <taxon>Neoteleostei</taxon>
        <taxon>Acanthomorphata</taxon>
        <taxon>Ovalentaria</taxon>
        <taxon>Cichlomorphae</taxon>
        <taxon>Cichliformes</taxon>
        <taxon>Cichlidae</taxon>
        <taxon>New World cichlids</taxon>
        <taxon>Cichlasomatinae</taxon>
        <taxon>Heroini</taxon>
        <taxon>Amphilophus</taxon>
    </lineage>
</organism>
<keyword evidence="13" id="KW-0968">Cytoplasmic vesicle</keyword>
<dbReference type="GO" id="GO:0051639">
    <property type="term" value="P:actin filament network formation"/>
    <property type="evidence" value="ECO:0007669"/>
    <property type="project" value="TreeGrafter"/>
</dbReference>
<feature type="domain" description="KIND" evidence="15">
    <location>
        <begin position="1"/>
        <end position="95"/>
    </location>
</feature>
<dbReference type="PANTHER" id="PTHR21345">
    <property type="entry name" value="SPIRE"/>
    <property type="match status" value="1"/>
</dbReference>
<dbReference type="GeneTree" id="ENSGT00990000204549"/>
<comment type="similarity">
    <text evidence="4">Belongs to the spire family.</text>
</comment>
<evidence type="ECO:0000256" key="14">
    <source>
        <dbReference type="SAM" id="MobiDB-lite"/>
    </source>
</evidence>
<dbReference type="GO" id="GO:0051295">
    <property type="term" value="P:establishment of meiotic spindle localization"/>
    <property type="evidence" value="ECO:0007669"/>
    <property type="project" value="TreeGrafter"/>
</dbReference>
<evidence type="ECO:0000256" key="5">
    <source>
        <dbReference type="ARBA" id="ARBA00022448"/>
    </source>
</evidence>
<keyword evidence="17" id="KW-1185">Reference proteome</keyword>
<keyword evidence="11" id="KW-0009">Actin-binding</keyword>
<proteinExistence type="inferred from homology"/>
<dbReference type="GO" id="GO:0003779">
    <property type="term" value="F:actin binding"/>
    <property type="evidence" value="ECO:0007669"/>
    <property type="project" value="UniProtKB-KW"/>
</dbReference>
<dbReference type="GO" id="GO:0030659">
    <property type="term" value="C:cytoplasmic vesicle membrane"/>
    <property type="evidence" value="ECO:0007669"/>
    <property type="project" value="UniProtKB-SubCell"/>
</dbReference>
<dbReference type="STRING" id="61819.ENSACIP00000011466"/>
<evidence type="ECO:0000256" key="10">
    <source>
        <dbReference type="ARBA" id="ARBA00023136"/>
    </source>
</evidence>
<keyword evidence="5" id="KW-0813">Transport</keyword>
<protein>
    <recommendedName>
        <fullName evidence="15">KIND domain-containing protein</fullName>
    </recommendedName>
</protein>
<keyword evidence="9" id="KW-0653">Protein transport</keyword>
<dbReference type="PANTHER" id="PTHR21345:SF5">
    <property type="entry name" value="PROTEIN SPIRE HOMOLOG 2"/>
    <property type="match status" value="1"/>
</dbReference>
<dbReference type="GO" id="GO:0005886">
    <property type="term" value="C:plasma membrane"/>
    <property type="evidence" value="ECO:0007669"/>
    <property type="project" value="UniProtKB-SubCell"/>
</dbReference>
<comment type="subcellular location">
    <subcellularLocation>
        <location evidence="3">Cell membrane</location>
        <topology evidence="3">Peripheral membrane protein</topology>
        <orientation evidence="3">Cytoplasmic side</orientation>
    </subcellularLocation>
    <subcellularLocation>
        <location evidence="2">Cytoplasm</location>
        <location evidence="2">Cytoskeleton</location>
    </subcellularLocation>
    <subcellularLocation>
        <location evidence="1">Cytoplasmic vesicle membrane</location>
        <topology evidence="1">Peripheral membrane protein</topology>
        <orientation evidence="1">Cytoplasmic side</orientation>
    </subcellularLocation>
</comment>
<feature type="region of interest" description="Disordered" evidence="14">
    <location>
        <begin position="34"/>
        <end position="95"/>
    </location>
</feature>
<dbReference type="Proteomes" id="UP000261340">
    <property type="component" value="Unplaced"/>
</dbReference>
<feature type="compositionally biased region" description="Basic and acidic residues" evidence="14">
    <location>
        <begin position="51"/>
        <end position="68"/>
    </location>
</feature>
<evidence type="ECO:0000256" key="3">
    <source>
        <dbReference type="ARBA" id="ARBA00004413"/>
    </source>
</evidence>
<evidence type="ECO:0000256" key="13">
    <source>
        <dbReference type="ARBA" id="ARBA00023329"/>
    </source>
</evidence>
<evidence type="ECO:0000256" key="11">
    <source>
        <dbReference type="ARBA" id="ARBA00023203"/>
    </source>
</evidence>
<evidence type="ECO:0000256" key="9">
    <source>
        <dbReference type="ARBA" id="ARBA00022927"/>
    </source>
</evidence>
<accession>A0A3Q0RLQ1</accession>
<evidence type="ECO:0000256" key="6">
    <source>
        <dbReference type="ARBA" id="ARBA00022475"/>
    </source>
</evidence>
<dbReference type="GO" id="GO:0036089">
    <property type="term" value="P:cleavage furrow formation"/>
    <property type="evidence" value="ECO:0007669"/>
    <property type="project" value="TreeGrafter"/>
</dbReference>
<keyword evidence="7" id="KW-0963">Cytoplasm</keyword>
<keyword evidence="12" id="KW-0206">Cytoskeleton</keyword>
<evidence type="ECO:0000256" key="2">
    <source>
        <dbReference type="ARBA" id="ARBA00004245"/>
    </source>
</evidence>
<dbReference type="GO" id="GO:0005938">
    <property type="term" value="C:cell cortex"/>
    <property type="evidence" value="ECO:0007669"/>
    <property type="project" value="TreeGrafter"/>
</dbReference>
<dbReference type="GO" id="GO:0005856">
    <property type="term" value="C:cytoskeleton"/>
    <property type="evidence" value="ECO:0007669"/>
    <property type="project" value="UniProtKB-SubCell"/>
</dbReference>
<keyword evidence="10" id="KW-0472">Membrane</keyword>
<reference evidence="16" key="2">
    <citation type="submission" date="2025-09" db="UniProtKB">
        <authorList>
            <consortium name="Ensembl"/>
        </authorList>
    </citation>
    <scope>IDENTIFICATION</scope>
</reference>
<dbReference type="AlphaFoldDB" id="A0A3Q0RLQ1"/>
<dbReference type="GO" id="GO:0015031">
    <property type="term" value="P:protein transport"/>
    <property type="evidence" value="ECO:0007669"/>
    <property type="project" value="UniProtKB-KW"/>
</dbReference>
<keyword evidence="8" id="KW-0677">Repeat</keyword>
<dbReference type="GO" id="GO:0048193">
    <property type="term" value="P:Golgi vesicle transport"/>
    <property type="evidence" value="ECO:0007669"/>
    <property type="project" value="TreeGrafter"/>
</dbReference>
<dbReference type="Gene3D" id="1.10.510.10">
    <property type="entry name" value="Transferase(Phosphotransferase) domain 1"/>
    <property type="match status" value="1"/>
</dbReference>
<dbReference type="InterPro" id="IPR029901">
    <property type="entry name" value="Spire"/>
</dbReference>
<evidence type="ECO:0000256" key="4">
    <source>
        <dbReference type="ARBA" id="ARBA00010956"/>
    </source>
</evidence>
<sequence length="95" mass="10493">MSLEEVLTTYKQPIDEKQAWAVCYQCCSGLNVPHSSHGTASQVKDPSSILLHRDGAVSLQREPHHDNETDGPLVPSTRDHRAAEQYLTGGRQSHS</sequence>
<dbReference type="Ensembl" id="ENSACIT00000011792.1">
    <property type="protein sequence ID" value="ENSACIP00000011466.1"/>
    <property type="gene ID" value="ENSACIG00000008954.1"/>
</dbReference>
<evidence type="ECO:0000313" key="16">
    <source>
        <dbReference type="Ensembl" id="ENSACIP00000011466.1"/>
    </source>
</evidence>
<evidence type="ECO:0000256" key="1">
    <source>
        <dbReference type="ARBA" id="ARBA00004180"/>
    </source>
</evidence>
<evidence type="ECO:0000256" key="7">
    <source>
        <dbReference type="ARBA" id="ARBA00022490"/>
    </source>
</evidence>
<dbReference type="GO" id="GO:0030041">
    <property type="term" value="P:actin filament polymerization"/>
    <property type="evidence" value="ECO:0007669"/>
    <property type="project" value="TreeGrafter"/>
</dbReference>
<dbReference type="Pfam" id="PF16474">
    <property type="entry name" value="KIND"/>
    <property type="match status" value="1"/>
</dbReference>
<evidence type="ECO:0000259" key="15">
    <source>
        <dbReference type="PROSITE" id="PS51377"/>
    </source>
</evidence>
<dbReference type="GO" id="GO:0008017">
    <property type="term" value="F:microtubule binding"/>
    <property type="evidence" value="ECO:0007669"/>
    <property type="project" value="TreeGrafter"/>
</dbReference>
<reference evidence="16" key="1">
    <citation type="submission" date="2025-08" db="UniProtKB">
        <authorList>
            <consortium name="Ensembl"/>
        </authorList>
    </citation>
    <scope>IDENTIFICATION</scope>
</reference>
<dbReference type="GO" id="GO:0040038">
    <property type="term" value="P:polar body extrusion after meiotic divisions"/>
    <property type="evidence" value="ECO:0007669"/>
    <property type="project" value="TreeGrafter"/>
</dbReference>
<dbReference type="GO" id="GO:0045010">
    <property type="term" value="P:actin nucleation"/>
    <property type="evidence" value="ECO:0007669"/>
    <property type="project" value="InterPro"/>
</dbReference>
<keyword evidence="6" id="KW-1003">Cell membrane</keyword>
<feature type="compositionally biased region" description="Polar residues" evidence="14">
    <location>
        <begin position="34"/>
        <end position="45"/>
    </location>
</feature>
<dbReference type="PROSITE" id="PS51377">
    <property type="entry name" value="KIND"/>
    <property type="match status" value="1"/>
</dbReference>
<evidence type="ECO:0000256" key="12">
    <source>
        <dbReference type="ARBA" id="ARBA00023212"/>
    </source>
</evidence>